<evidence type="ECO:0000313" key="6">
    <source>
        <dbReference type="Proteomes" id="UP000489600"/>
    </source>
</evidence>
<dbReference type="PANTHER" id="PTHR21495">
    <property type="entry name" value="NUCLEOPORIN-RELATED"/>
    <property type="match status" value="1"/>
</dbReference>
<comment type="subunit">
    <text evidence="2 4">Homodimer.</text>
</comment>
<evidence type="ECO:0000256" key="3">
    <source>
        <dbReference type="ARBA" id="ARBA00022525"/>
    </source>
</evidence>
<keyword evidence="4" id="KW-0732">Signal</keyword>
<proteinExistence type="inferred from homology"/>
<comment type="subcellular location">
    <subcellularLocation>
        <location evidence="4">Secreted</location>
        <location evidence="4">Extracellular space</location>
        <location evidence="4">Apoplast</location>
    </subcellularLocation>
</comment>
<keyword evidence="4" id="KW-0052">Apoplast</keyword>
<gene>
    <name evidence="5" type="ORF">ANE_LOCUS7963</name>
</gene>
<dbReference type="OrthoDB" id="1864232at2759"/>
<dbReference type="EMBL" id="CABITT030000003">
    <property type="protein sequence ID" value="VVA97518.1"/>
    <property type="molecule type" value="Genomic_DNA"/>
</dbReference>
<dbReference type="InterPro" id="IPR044859">
    <property type="entry name" value="Allene_oxi_cyc_Dirigent"/>
</dbReference>
<dbReference type="Gene3D" id="2.40.480.10">
    <property type="entry name" value="Allene oxide cyclase-like"/>
    <property type="match status" value="1"/>
</dbReference>
<dbReference type="GO" id="GO:0048046">
    <property type="term" value="C:apoplast"/>
    <property type="evidence" value="ECO:0007669"/>
    <property type="project" value="UniProtKB-SubCell"/>
</dbReference>
<feature type="chain" id="PRO_5022270879" description="Dirigent protein" evidence="4">
    <location>
        <begin position="23"/>
        <end position="187"/>
    </location>
</feature>
<evidence type="ECO:0000256" key="2">
    <source>
        <dbReference type="ARBA" id="ARBA00011738"/>
    </source>
</evidence>
<dbReference type="Proteomes" id="UP000489600">
    <property type="component" value="Unassembled WGS sequence"/>
</dbReference>
<dbReference type="InterPro" id="IPR004265">
    <property type="entry name" value="Dirigent"/>
</dbReference>
<reference evidence="5" key="1">
    <citation type="submission" date="2019-07" db="EMBL/GenBank/DDBJ databases">
        <authorList>
            <person name="Dittberner H."/>
        </authorList>
    </citation>
    <scope>NUCLEOTIDE SEQUENCE [LARGE SCALE GENOMIC DNA]</scope>
</reference>
<comment type="caution">
    <text evidence="5">The sequence shown here is derived from an EMBL/GenBank/DDBJ whole genome shotgun (WGS) entry which is preliminary data.</text>
</comment>
<keyword evidence="3 4" id="KW-0964">Secreted</keyword>
<keyword evidence="6" id="KW-1185">Reference proteome</keyword>
<protein>
    <recommendedName>
        <fullName evidence="4">Dirigent protein</fullName>
    </recommendedName>
</protein>
<organism evidence="5 6">
    <name type="scientific">Arabis nemorensis</name>
    <dbReference type="NCBI Taxonomy" id="586526"/>
    <lineage>
        <taxon>Eukaryota</taxon>
        <taxon>Viridiplantae</taxon>
        <taxon>Streptophyta</taxon>
        <taxon>Embryophyta</taxon>
        <taxon>Tracheophyta</taxon>
        <taxon>Spermatophyta</taxon>
        <taxon>Magnoliopsida</taxon>
        <taxon>eudicotyledons</taxon>
        <taxon>Gunneridae</taxon>
        <taxon>Pentapetalae</taxon>
        <taxon>rosids</taxon>
        <taxon>malvids</taxon>
        <taxon>Brassicales</taxon>
        <taxon>Brassicaceae</taxon>
        <taxon>Arabideae</taxon>
        <taxon>Arabis</taxon>
    </lineage>
</organism>
<evidence type="ECO:0000256" key="1">
    <source>
        <dbReference type="ARBA" id="ARBA00010746"/>
    </source>
</evidence>
<accession>A0A565B780</accession>
<comment type="similarity">
    <text evidence="1 4">Belongs to the plant dirigent protein family.</text>
</comment>
<evidence type="ECO:0000313" key="5">
    <source>
        <dbReference type="EMBL" id="VVA97518.1"/>
    </source>
</evidence>
<sequence length="187" mass="20633">MTKLIFLLVTQIVFLVAPLVSTGDGGDFARTMNQKHLGLKKEKLTHLRFYWQDSLKGRNPSSVMIQQPVSNTSLFGSITMMDDALTLDVSRNSTVMGQAQGIYAGAAQGQLSFLMLMNFAFKTGKYNGSTIAVLGRNTVLSKVREMPVVGGSGVFRFARGYVQARTMSFDFKSGDATVEYNCYVLHY</sequence>
<evidence type="ECO:0000256" key="4">
    <source>
        <dbReference type="RuleBase" id="RU363099"/>
    </source>
</evidence>
<dbReference type="GO" id="GO:0009699">
    <property type="term" value="P:phenylpropanoid biosynthetic process"/>
    <property type="evidence" value="ECO:0007669"/>
    <property type="project" value="UniProtKB-ARBA"/>
</dbReference>
<comment type="function">
    <text evidence="4">Dirigent proteins impart stereoselectivity on the phenoxy radical-coupling reaction, yielding optically active lignans from two molecules of coniferyl alcohol in the biosynthesis of lignans, flavonolignans, and alkaloids and thus plays a central role in plant secondary metabolism.</text>
</comment>
<dbReference type="AlphaFoldDB" id="A0A565B780"/>
<feature type="signal peptide" evidence="4">
    <location>
        <begin position="1"/>
        <end position="22"/>
    </location>
</feature>
<dbReference type="Pfam" id="PF03018">
    <property type="entry name" value="Dirigent"/>
    <property type="match status" value="1"/>
</dbReference>
<name>A0A565B780_9BRAS</name>